<keyword evidence="1" id="KW-0732">Signal</keyword>
<name>A0ABS8YZ74_9RHOB</name>
<gene>
    <name evidence="2" type="ORF">LZA78_05765</name>
</gene>
<sequence length="92" mass="9482">MRRALSMTLGTLALAACASGTESVGFGPAPTTYRFTEIEGTLVVTRVPNAFGYADGAEAKRAANDYCRGAGVASGPDDNFQGGAWVFLRGCA</sequence>
<evidence type="ECO:0000256" key="1">
    <source>
        <dbReference type="SAM" id="SignalP"/>
    </source>
</evidence>
<accession>A0ABS8YZ74</accession>
<dbReference type="PROSITE" id="PS51257">
    <property type="entry name" value="PROKAR_LIPOPROTEIN"/>
    <property type="match status" value="1"/>
</dbReference>
<evidence type="ECO:0000313" key="3">
    <source>
        <dbReference type="Proteomes" id="UP001521181"/>
    </source>
</evidence>
<organism evidence="2 3">
    <name type="scientific">Rhodobacter flavimaris</name>
    <dbReference type="NCBI Taxonomy" id="2907145"/>
    <lineage>
        <taxon>Bacteria</taxon>
        <taxon>Pseudomonadati</taxon>
        <taxon>Pseudomonadota</taxon>
        <taxon>Alphaproteobacteria</taxon>
        <taxon>Rhodobacterales</taxon>
        <taxon>Rhodobacter group</taxon>
        <taxon>Rhodobacter</taxon>
    </lineage>
</organism>
<evidence type="ECO:0008006" key="4">
    <source>
        <dbReference type="Google" id="ProtNLM"/>
    </source>
</evidence>
<feature type="chain" id="PRO_5047370640" description="DUF4156 domain-containing protein" evidence="1">
    <location>
        <begin position="19"/>
        <end position="92"/>
    </location>
</feature>
<protein>
    <recommendedName>
        <fullName evidence="4">DUF4156 domain-containing protein</fullName>
    </recommendedName>
</protein>
<dbReference type="RefSeq" id="WP_218629659.1">
    <property type="nucleotide sequence ID" value="NZ_JAJUOS010000003.1"/>
</dbReference>
<comment type="caution">
    <text evidence="2">The sequence shown here is derived from an EMBL/GenBank/DDBJ whole genome shotgun (WGS) entry which is preliminary data.</text>
</comment>
<feature type="signal peptide" evidence="1">
    <location>
        <begin position="1"/>
        <end position="18"/>
    </location>
</feature>
<keyword evidence="3" id="KW-1185">Reference proteome</keyword>
<reference evidence="2 3" key="1">
    <citation type="submission" date="2021-12" db="EMBL/GenBank/DDBJ databases">
        <title>Sinirhodobacter sp. WL0062 is a bacterium isolated from seawater.</title>
        <authorList>
            <person name="Wang L."/>
            <person name="He W."/>
            <person name="Zhang D.-F."/>
        </authorList>
    </citation>
    <scope>NUCLEOTIDE SEQUENCE [LARGE SCALE GENOMIC DNA]</scope>
    <source>
        <strain evidence="2 3">WL0062</strain>
    </source>
</reference>
<proteinExistence type="predicted"/>
<dbReference type="Proteomes" id="UP001521181">
    <property type="component" value="Unassembled WGS sequence"/>
</dbReference>
<evidence type="ECO:0000313" key="2">
    <source>
        <dbReference type="EMBL" id="MCE5972980.1"/>
    </source>
</evidence>
<dbReference type="EMBL" id="JAJUOS010000003">
    <property type="protein sequence ID" value="MCE5972980.1"/>
    <property type="molecule type" value="Genomic_DNA"/>
</dbReference>